<dbReference type="PANTHER" id="PTHR21022:SF19">
    <property type="entry name" value="PREPHENATE DEHYDRATASE-RELATED"/>
    <property type="match status" value="1"/>
</dbReference>
<evidence type="ECO:0000256" key="7">
    <source>
        <dbReference type="ARBA" id="ARBA00014401"/>
    </source>
</evidence>
<dbReference type="InterPro" id="IPR045865">
    <property type="entry name" value="ACT-like_dom_sf"/>
</dbReference>
<comment type="pathway">
    <text evidence="4">Amino-acid biosynthesis; L-phenylalanine biosynthesis; phenylpyruvate from prephenate: step 1/1.</text>
</comment>
<dbReference type="AlphaFoldDB" id="A0A916VBR1"/>
<feature type="domain" description="Chorismate mutase" evidence="20">
    <location>
        <begin position="1"/>
        <end position="88"/>
    </location>
</feature>
<comment type="caution">
    <text evidence="23">The sequence shown here is derived from an EMBL/GenBank/DDBJ whole genome shotgun (WGS) entry which is preliminary data.</text>
</comment>
<evidence type="ECO:0000256" key="3">
    <source>
        <dbReference type="ARBA" id="ARBA00004496"/>
    </source>
</evidence>
<dbReference type="GO" id="GO:0004106">
    <property type="term" value="F:chorismate mutase activity"/>
    <property type="evidence" value="ECO:0007669"/>
    <property type="project" value="UniProtKB-EC"/>
</dbReference>
<proteinExistence type="predicted"/>
<evidence type="ECO:0000256" key="6">
    <source>
        <dbReference type="ARBA" id="ARBA00013147"/>
    </source>
</evidence>
<dbReference type="InterPro" id="IPR001086">
    <property type="entry name" value="Preph_deHydtase"/>
</dbReference>
<evidence type="ECO:0000256" key="9">
    <source>
        <dbReference type="ARBA" id="ARBA00022490"/>
    </source>
</evidence>
<dbReference type="GO" id="GO:0004664">
    <property type="term" value="F:prephenate dehydratase activity"/>
    <property type="evidence" value="ECO:0007669"/>
    <property type="project" value="UniProtKB-EC"/>
</dbReference>
<dbReference type="EC" id="4.2.1.51" evidence="6"/>
<evidence type="ECO:0000256" key="2">
    <source>
        <dbReference type="ARBA" id="ARBA00002364"/>
    </source>
</evidence>
<evidence type="ECO:0000259" key="20">
    <source>
        <dbReference type="PROSITE" id="PS51168"/>
    </source>
</evidence>
<dbReference type="InterPro" id="IPR008242">
    <property type="entry name" value="Chor_mutase/pphenate_deHydtase"/>
</dbReference>
<feature type="site" description="Essential for prephenate dehydratase activity" evidence="19">
    <location>
        <position position="281"/>
    </location>
</feature>
<dbReference type="PROSITE" id="PS51168">
    <property type="entry name" value="CHORISMATE_MUT_2"/>
    <property type="match status" value="1"/>
</dbReference>
<dbReference type="SUPFAM" id="SSF55021">
    <property type="entry name" value="ACT-like"/>
    <property type="match status" value="1"/>
</dbReference>
<dbReference type="CDD" id="cd04905">
    <property type="entry name" value="ACT_CM-PDT"/>
    <property type="match status" value="1"/>
</dbReference>
<keyword evidence="12" id="KW-0584">Phenylalanine biosynthesis</keyword>
<keyword evidence="13" id="KW-0413">Isomerase</keyword>
<dbReference type="InterPro" id="IPR036979">
    <property type="entry name" value="CM_dom_sf"/>
</dbReference>
<dbReference type="Gene3D" id="3.40.190.10">
    <property type="entry name" value="Periplasmic binding protein-like II"/>
    <property type="match status" value="2"/>
</dbReference>
<dbReference type="EMBL" id="BLYI01000013">
    <property type="protein sequence ID" value="GFO84279.1"/>
    <property type="molecule type" value="Genomic_DNA"/>
</dbReference>
<dbReference type="CDD" id="cd13631">
    <property type="entry name" value="PBP2_Ct-PDT_like"/>
    <property type="match status" value="1"/>
</dbReference>
<reference evidence="23" key="1">
    <citation type="submission" date="2020-06" db="EMBL/GenBank/DDBJ databases">
        <title>Characterization of fructooligosaccharide metabolism and fructooligosaccharide-degrading enzymes in human commensal butyrate producers.</title>
        <authorList>
            <person name="Tanno H."/>
            <person name="Fujii T."/>
            <person name="Hirano K."/>
            <person name="Maeno S."/>
            <person name="Tonozuka T."/>
            <person name="Sakamoto M."/>
            <person name="Ohkuma M."/>
            <person name="Tochio T."/>
            <person name="Endo A."/>
        </authorList>
    </citation>
    <scope>NUCLEOTIDE SEQUENCE</scope>
    <source>
        <strain evidence="23">JCM 17466</strain>
    </source>
</reference>
<evidence type="ECO:0000259" key="21">
    <source>
        <dbReference type="PROSITE" id="PS51171"/>
    </source>
</evidence>
<dbReference type="PROSITE" id="PS51671">
    <property type="entry name" value="ACT"/>
    <property type="match status" value="1"/>
</dbReference>
<comment type="catalytic activity">
    <reaction evidence="18">
        <text>prephenate + H(+) = 3-phenylpyruvate + CO2 + H2O</text>
        <dbReference type="Rhea" id="RHEA:21648"/>
        <dbReference type="ChEBI" id="CHEBI:15377"/>
        <dbReference type="ChEBI" id="CHEBI:15378"/>
        <dbReference type="ChEBI" id="CHEBI:16526"/>
        <dbReference type="ChEBI" id="CHEBI:18005"/>
        <dbReference type="ChEBI" id="CHEBI:29934"/>
        <dbReference type="EC" id="4.2.1.51"/>
    </reaction>
</comment>
<dbReference type="Pfam" id="PF00800">
    <property type="entry name" value="PDT"/>
    <property type="match status" value="1"/>
</dbReference>
<evidence type="ECO:0000256" key="10">
    <source>
        <dbReference type="ARBA" id="ARBA00022605"/>
    </source>
</evidence>
<comment type="function">
    <text evidence="2">Catalyzes the Claisen rearrangement of chorismate to prephenate and the decarboxylation/dehydration of prephenate to phenylpyruvate.</text>
</comment>
<dbReference type="Gene3D" id="1.20.59.10">
    <property type="entry name" value="Chorismate mutase"/>
    <property type="match status" value="1"/>
</dbReference>
<dbReference type="GO" id="GO:0005737">
    <property type="term" value="C:cytoplasm"/>
    <property type="evidence" value="ECO:0007669"/>
    <property type="project" value="UniProtKB-SubCell"/>
</dbReference>
<dbReference type="PROSITE" id="PS51171">
    <property type="entry name" value="PREPHENATE_DEHYDR_3"/>
    <property type="match status" value="1"/>
</dbReference>
<dbReference type="PANTHER" id="PTHR21022">
    <property type="entry name" value="PREPHENATE DEHYDRATASE P PROTEIN"/>
    <property type="match status" value="1"/>
</dbReference>
<evidence type="ECO:0000256" key="1">
    <source>
        <dbReference type="ARBA" id="ARBA00000824"/>
    </source>
</evidence>
<dbReference type="SUPFAM" id="SSF48600">
    <property type="entry name" value="Chorismate mutase II"/>
    <property type="match status" value="1"/>
</dbReference>
<dbReference type="Gene3D" id="3.30.70.260">
    <property type="match status" value="1"/>
</dbReference>
<feature type="domain" description="Prephenate dehydratase" evidence="21">
    <location>
        <begin position="112"/>
        <end position="288"/>
    </location>
</feature>
<dbReference type="Pfam" id="PF01817">
    <property type="entry name" value="CM_2"/>
    <property type="match status" value="1"/>
</dbReference>
<comment type="pathway">
    <text evidence="5">Metabolic intermediate biosynthesis; prephenate biosynthesis; prephenate from chorismate: step 1/1.</text>
</comment>
<sequence length="376" mass="43102">MRELTQIRQEIDEIDDKLVKLFSQRMKCSAEVAENKRGTGKAIYDPEREKQKIEVLTKGEENPFMKKATEEIFLQLMSISRRYQYSILSREDHYIQKNFVEVDHLDINEDTKVVYQGIPGAYQEEAMVKYFGEDVKNFSVPEFKDVVKTLDAGEADYGVLPIENTSAGTVSGIYDMILDYDICIVGEETVECHHVLAGLPDSSLDQIKKVYSHHQGLLQCKKFLDQWDWDQVKVANTAISAKKVADDKDPSKAAICSKRAAKLYGLKILQREVNYEGNNTTRFVIMSKKKQYRTDARKVSISFSAPHEVGSLYNILMHFMFNDVNMCNIESRPLPGRQWEYGFYIDVIGNLNDPAIRNALAGIREETKDFKILGNF</sequence>
<evidence type="ECO:0000256" key="12">
    <source>
        <dbReference type="ARBA" id="ARBA00023222"/>
    </source>
</evidence>
<evidence type="ECO:0000256" key="14">
    <source>
        <dbReference type="ARBA" id="ARBA00023239"/>
    </source>
</evidence>
<evidence type="ECO:0000256" key="18">
    <source>
        <dbReference type="ARBA" id="ARBA00047848"/>
    </source>
</evidence>
<name>A0A916VBR1_9FIRM</name>
<evidence type="ECO:0000256" key="16">
    <source>
        <dbReference type="ARBA" id="ARBA00031175"/>
    </source>
</evidence>
<organism evidence="23 24">
    <name type="scientific">Anaerostipes butyraticus</name>
    <dbReference type="NCBI Taxonomy" id="645466"/>
    <lineage>
        <taxon>Bacteria</taxon>
        <taxon>Bacillati</taxon>
        <taxon>Bacillota</taxon>
        <taxon>Clostridia</taxon>
        <taxon>Lachnospirales</taxon>
        <taxon>Lachnospiraceae</taxon>
        <taxon>Anaerostipes</taxon>
    </lineage>
</organism>
<dbReference type="NCBIfam" id="TIGR01805">
    <property type="entry name" value="CM_mono_grmpos"/>
    <property type="match status" value="1"/>
</dbReference>
<keyword evidence="9" id="KW-0963">Cytoplasm</keyword>
<dbReference type="InterPro" id="IPR011279">
    <property type="entry name" value="Chorismate_mutase_GmP"/>
</dbReference>
<evidence type="ECO:0000256" key="13">
    <source>
        <dbReference type="ARBA" id="ARBA00023235"/>
    </source>
</evidence>
<evidence type="ECO:0000256" key="15">
    <source>
        <dbReference type="ARBA" id="ARBA00023268"/>
    </source>
</evidence>
<keyword evidence="10" id="KW-0028">Amino-acid biosynthesis</keyword>
<dbReference type="InterPro" id="IPR002701">
    <property type="entry name" value="CM_II_prokaryot"/>
</dbReference>
<dbReference type="RefSeq" id="WP_201310026.1">
    <property type="nucleotide sequence ID" value="NZ_BLYI01000013.1"/>
</dbReference>
<keyword evidence="15" id="KW-0511">Multifunctional enzyme</keyword>
<evidence type="ECO:0000256" key="17">
    <source>
        <dbReference type="ARBA" id="ARBA00031520"/>
    </source>
</evidence>
<evidence type="ECO:0000313" key="24">
    <source>
        <dbReference type="Proteomes" id="UP000613208"/>
    </source>
</evidence>
<dbReference type="SMART" id="SM00830">
    <property type="entry name" value="CM_2"/>
    <property type="match status" value="1"/>
</dbReference>
<dbReference type="SUPFAM" id="SSF53850">
    <property type="entry name" value="Periplasmic binding protein-like II"/>
    <property type="match status" value="1"/>
</dbReference>
<protein>
    <recommendedName>
        <fullName evidence="7">Bifunctional chorismate mutase/prephenate dehydratase</fullName>
        <ecNumber evidence="6">4.2.1.51</ecNumber>
    </recommendedName>
    <alternativeName>
        <fullName evidence="17">Chorismate mutase-prephenate dehydratase</fullName>
    </alternativeName>
    <alternativeName>
        <fullName evidence="8">Prephenate dehydratase</fullName>
    </alternativeName>
    <alternativeName>
        <fullName evidence="16">p-protein</fullName>
    </alternativeName>
</protein>
<dbReference type="PIRSF" id="PIRSF001500">
    <property type="entry name" value="Chor_mut_pdt_Ppr"/>
    <property type="match status" value="1"/>
</dbReference>
<evidence type="ECO:0000256" key="11">
    <source>
        <dbReference type="ARBA" id="ARBA00023141"/>
    </source>
</evidence>
<dbReference type="Proteomes" id="UP000613208">
    <property type="component" value="Unassembled WGS sequence"/>
</dbReference>
<evidence type="ECO:0000256" key="19">
    <source>
        <dbReference type="PIRSR" id="PIRSR001500-2"/>
    </source>
</evidence>
<evidence type="ECO:0000256" key="5">
    <source>
        <dbReference type="ARBA" id="ARBA00004817"/>
    </source>
</evidence>
<evidence type="ECO:0000256" key="8">
    <source>
        <dbReference type="ARBA" id="ARBA00021872"/>
    </source>
</evidence>
<dbReference type="InterPro" id="IPR002912">
    <property type="entry name" value="ACT_dom"/>
</dbReference>
<evidence type="ECO:0000313" key="23">
    <source>
        <dbReference type="EMBL" id="GFO84279.1"/>
    </source>
</evidence>
<keyword evidence="11" id="KW-0057">Aromatic amino acid biosynthesis</keyword>
<evidence type="ECO:0000259" key="22">
    <source>
        <dbReference type="PROSITE" id="PS51671"/>
    </source>
</evidence>
<dbReference type="InterPro" id="IPR036263">
    <property type="entry name" value="Chorismate_II_sf"/>
</dbReference>
<gene>
    <name evidence="23" type="primary">pheA</name>
    <name evidence="23" type="ORF">ANBU17_06260</name>
</gene>
<keyword evidence="14" id="KW-0456">Lyase</keyword>
<keyword evidence="24" id="KW-1185">Reference proteome</keyword>
<feature type="domain" description="ACT" evidence="22">
    <location>
        <begin position="300"/>
        <end position="376"/>
    </location>
</feature>
<dbReference type="GO" id="GO:0046417">
    <property type="term" value="P:chorismate metabolic process"/>
    <property type="evidence" value="ECO:0007669"/>
    <property type="project" value="InterPro"/>
</dbReference>
<accession>A0A916VBR1</accession>
<comment type="subcellular location">
    <subcellularLocation>
        <location evidence="3">Cytoplasm</location>
    </subcellularLocation>
</comment>
<dbReference type="GO" id="GO:0009094">
    <property type="term" value="P:L-phenylalanine biosynthetic process"/>
    <property type="evidence" value="ECO:0007669"/>
    <property type="project" value="UniProtKB-KW"/>
</dbReference>
<evidence type="ECO:0000256" key="4">
    <source>
        <dbReference type="ARBA" id="ARBA00004741"/>
    </source>
</evidence>
<comment type="catalytic activity">
    <reaction evidence="1">
        <text>chorismate = prephenate</text>
        <dbReference type="Rhea" id="RHEA:13897"/>
        <dbReference type="ChEBI" id="CHEBI:29748"/>
        <dbReference type="ChEBI" id="CHEBI:29934"/>
        <dbReference type="EC" id="5.4.99.5"/>
    </reaction>
</comment>